<sequence>MSTPPYEGAVAALGSNVVADAVGMDPNVWAFTAMQDAPGHMRETVAAVMSTALDVDRVQRQLLDEAARAIKEMSKILTGKDTVGHRWTEGLLGDRIDQLTVKRGYLLRQLDTHLAIYRQAAAEPSPPVTPSKALGPARTPPKARTSRR</sequence>
<organism evidence="2">
    <name type="scientific">Streptomyces sp. NBC_00049</name>
    <dbReference type="NCBI Taxonomy" id="2903617"/>
    <lineage>
        <taxon>Bacteria</taxon>
        <taxon>Bacillati</taxon>
        <taxon>Actinomycetota</taxon>
        <taxon>Actinomycetes</taxon>
        <taxon>Kitasatosporales</taxon>
        <taxon>Streptomycetaceae</taxon>
        <taxon>Streptomyces</taxon>
    </lineage>
</organism>
<accession>A0AAU2JXI5</accession>
<gene>
    <name evidence="2" type="ORF">OG327_31635</name>
</gene>
<name>A0AAU2JXI5_9ACTN</name>
<protein>
    <submittedName>
        <fullName evidence="2">Uncharacterized protein</fullName>
    </submittedName>
</protein>
<dbReference type="AlphaFoldDB" id="A0AAU2JXI5"/>
<proteinExistence type="predicted"/>
<evidence type="ECO:0000256" key="1">
    <source>
        <dbReference type="SAM" id="MobiDB-lite"/>
    </source>
</evidence>
<dbReference type="EMBL" id="CP108264">
    <property type="protein sequence ID" value="WTU77515.1"/>
    <property type="molecule type" value="Genomic_DNA"/>
</dbReference>
<reference evidence="2" key="1">
    <citation type="submission" date="2022-10" db="EMBL/GenBank/DDBJ databases">
        <title>The complete genomes of actinobacterial strains from the NBC collection.</title>
        <authorList>
            <person name="Joergensen T.S."/>
            <person name="Alvarez Arevalo M."/>
            <person name="Sterndorff E.B."/>
            <person name="Faurdal D."/>
            <person name="Vuksanovic O."/>
            <person name="Mourched A.-S."/>
            <person name="Charusanti P."/>
            <person name="Shaw S."/>
            <person name="Blin K."/>
            <person name="Weber T."/>
        </authorList>
    </citation>
    <scope>NUCLEOTIDE SEQUENCE</scope>
    <source>
        <strain evidence="2">NBC_00049</strain>
    </source>
</reference>
<evidence type="ECO:0000313" key="2">
    <source>
        <dbReference type="EMBL" id="WTU77515.1"/>
    </source>
</evidence>
<feature type="region of interest" description="Disordered" evidence="1">
    <location>
        <begin position="121"/>
        <end position="148"/>
    </location>
</feature>